<dbReference type="InterPro" id="IPR050515">
    <property type="entry name" value="Beta-lactam/transpept"/>
</dbReference>
<dbReference type="SUPFAM" id="SSF56601">
    <property type="entry name" value="beta-lactamase/transpeptidase-like"/>
    <property type="match status" value="1"/>
</dbReference>
<comment type="caution">
    <text evidence="16">The sequence shown here is derived from an EMBL/GenBank/DDBJ whole genome shotgun (WGS) entry which is preliminary data.</text>
</comment>
<evidence type="ECO:0000256" key="10">
    <source>
        <dbReference type="ARBA" id="ARBA00022989"/>
    </source>
</evidence>
<dbReference type="Pfam" id="PF00905">
    <property type="entry name" value="Transpeptidase"/>
    <property type="match status" value="1"/>
</dbReference>
<dbReference type="Gene3D" id="3.40.710.10">
    <property type="entry name" value="DD-peptidase/beta-lactamase superfamily"/>
    <property type="match status" value="1"/>
</dbReference>
<dbReference type="PANTHER" id="PTHR30627">
    <property type="entry name" value="PEPTIDOGLYCAN D,D-TRANSPEPTIDASE"/>
    <property type="match status" value="1"/>
</dbReference>
<evidence type="ECO:0000256" key="6">
    <source>
        <dbReference type="ARBA" id="ARBA00022692"/>
    </source>
</evidence>
<dbReference type="GO" id="GO:0005886">
    <property type="term" value="C:plasma membrane"/>
    <property type="evidence" value="ECO:0007669"/>
    <property type="project" value="UniProtKB-SubCell"/>
</dbReference>
<sequence length="626" mass="68691">MKTRFGIFFPSQMAVFKGQRKRFFITAFGNLSHPEITGGKPVDRDFWRVRGTAIILALIIPFFVFSARLFLFQIIKHDYYQLIALQNRTFKKTVLPERGVILDRNGVVMARNAPGFRIVLKLLDPSLIKDEFLKNISFNLGIDPETVIKKVAVAQKSGTPYSVLKSNISKEEVSVLESKYSGNMAISIETAPVRENLYPFSTSHLLGFVGEDTGGEKVGKLGLEKYYENYLHGVVGYTLMETNSLGETQKTVDFGKAVAGDTLVLSIDVGLQDFSYKVLKDLPGAIVVQRVTDGSLITLVSAPGFDASLFNYGINQKDYQKILDDPKNPFFDRALSGGYAPGSVFKLIVAAGALSEGNIKLGQVVNVPGSIRIGSFIFRDWKESGHGMVDITRALGVSSDVFFYALGGGWQEFNIKGLGVEKISQYASLFGLGAVSGIDMPEESSGFLPSKDWKKSVYGEDWYIGDDFITAIGQGFVQATPLQINNATAAVANGGSLYKPWLVSRIELASGEKIIKTERVIRSNIVAEDVLNVVREGMKKACSIGGTAYPLFDFTPQIGCKTGTSEYGEKDKYGNYKTHAWITVFAPYDNPEYALTVFLEGGGEGSKDATPLAREILEGMVRMKIL</sequence>
<proteinExistence type="predicted"/>
<keyword evidence="4" id="KW-0997">Cell inner membrane</keyword>
<evidence type="ECO:0000313" key="16">
    <source>
        <dbReference type="EMBL" id="PIS23454.1"/>
    </source>
</evidence>
<keyword evidence="6 13" id="KW-0812">Transmembrane</keyword>
<dbReference type="GO" id="GO:0071555">
    <property type="term" value="P:cell wall organization"/>
    <property type="evidence" value="ECO:0007669"/>
    <property type="project" value="UniProtKB-KW"/>
</dbReference>
<dbReference type="Proteomes" id="UP000230340">
    <property type="component" value="Unassembled WGS sequence"/>
</dbReference>
<evidence type="ECO:0000256" key="13">
    <source>
        <dbReference type="SAM" id="Phobius"/>
    </source>
</evidence>
<dbReference type="InterPro" id="IPR012338">
    <property type="entry name" value="Beta-lactam/transpept-like"/>
</dbReference>
<dbReference type="InterPro" id="IPR005311">
    <property type="entry name" value="PBP_dimer"/>
</dbReference>
<organism evidence="16 17">
    <name type="scientific">candidate division WWE3 bacterium CG08_land_8_20_14_0_20_40_13</name>
    <dbReference type="NCBI Taxonomy" id="1975084"/>
    <lineage>
        <taxon>Bacteria</taxon>
        <taxon>Katanobacteria</taxon>
    </lineage>
</organism>
<evidence type="ECO:0000259" key="15">
    <source>
        <dbReference type="Pfam" id="PF03717"/>
    </source>
</evidence>
<dbReference type="GO" id="GO:0071972">
    <property type="term" value="F:peptidoglycan L,D-transpeptidase activity"/>
    <property type="evidence" value="ECO:0007669"/>
    <property type="project" value="TreeGrafter"/>
</dbReference>
<evidence type="ECO:0000259" key="14">
    <source>
        <dbReference type="Pfam" id="PF00905"/>
    </source>
</evidence>
<gene>
    <name evidence="16" type="primary">mrdA</name>
    <name evidence="16" type="ORF">COT49_00065</name>
</gene>
<keyword evidence="3" id="KW-1003">Cell membrane</keyword>
<accession>A0A2H0XEU7</accession>
<keyword evidence="7" id="KW-0378">Hydrolase</keyword>
<dbReference type="GO" id="GO:0008658">
    <property type="term" value="F:penicillin binding"/>
    <property type="evidence" value="ECO:0007669"/>
    <property type="project" value="InterPro"/>
</dbReference>
<dbReference type="InterPro" id="IPR036138">
    <property type="entry name" value="PBP_dimer_sf"/>
</dbReference>
<protein>
    <submittedName>
        <fullName evidence="16">Penicillin-binding protein 2</fullName>
    </submittedName>
</protein>
<evidence type="ECO:0000256" key="9">
    <source>
        <dbReference type="ARBA" id="ARBA00022984"/>
    </source>
</evidence>
<evidence type="ECO:0000256" key="7">
    <source>
        <dbReference type="ARBA" id="ARBA00022801"/>
    </source>
</evidence>
<dbReference type="Gene3D" id="3.90.1310.10">
    <property type="entry name" value="Penicillin-binding protein 2a (Domain 2)"/>
    <property type="match status" value="1"/>
</dbReference>
<feature type="domain" description="Penicillin-binding protein dimerisation" evidence="15">
    <location>
        <begin position="96"/>
        <end position="251"/>
    </location>
</feature>
<keyword evidence="12" id="KW-0961">Cell wall biogenesis/degradation</keyword>
<evidence type="ECO:0000313" key="17">
    <source>
        <dbReference type="Proteomes" id="UP000230340"/>
    </source>
</evidence>
<dbReference type="GO" id="GO:0008360">
    <property type="term" value="P:regulation of cell shape"/>
    <property type="evidence" value="ECO:0007669"/>
    <property type="project" value="UniProtKB-KW"/>
</dbReference>
<name>A0A2H0XEU7_UNCKA</name>
<evidence type="ECO:0000256" key="3">
    <source>
        <dbReference type="ARBA" id="ARBA00022475"/>
    </source>
</evidence>
<keyword evidence="8" id="KW-0133">Cell shape</keyword>
<keyword evidence="9" id="KW-0573">Peptidoglycan synthesis</keyword>
<dbReference type="InterPro" id="IPR001460">
    <property type="entry name" value="PCN-bd_Tpept"/>
</dbReference>
<dbReference type="AlphaFoldDB" id="A0A2H0XEU7"/>
<dbReference type="InterPro" id="IPR017790">
    <property type="entry name" value="Penicillin-binding_protein_2"/>
</dbReference>
<feature type="domain" description="Penicillin-binding protein transpeptidase" evidence="14">
    <location>
        <begin position="284"/>
        <end position="618"/>
    </location>
</feature>
<evidence type="ECO:0000256" key="11">
    <source>
        <dbReference type="ARBA" id="ARBA00023136"/>
    </source>
</evidence>
<evidence type="ECO:0000256" key="5">
    <source>
        <dbReference type="ARBA" id="ARBA00022670"/>
    </source>
</evidence>
<keyword evidence="5" id="KW-0645">Protease</keyword>
<evidence type="ECO:0000256" key="2">
    <source>
        <dbReference type="ARBA" id="ARBA00004236"/>
    </source>
</evidence>
<evidence type="ECO:0000256" key="1">
    <source>
        <dbReference type="ARBA" id="ARBA00004167"/>
    </source>
</evidence>
<keyword evidence="10 13" id="KW-1133">Transmembrane helix</keyword>
<evidence type="ECO:0000256" key="4">
    <source>
        <dbReference type="ARBA" id="ARBA00022519"/>
    </source>
</evidence>
<comment type="subcellular location">
    <subcellularLocation>
        <location evidence="2">Cell membrane</location>
    </subcellularLocation>
    <subcellularLocation>
        <location evidence="1">Membrane</location>
        <topology evidence="1">Single-pass membrane protein</topology>
    </subcellularLocation>
</comment>
<keyword evidence="11 13" id="KW-0472">Membrane</keyword>
<dbReference type="GO" id="GO:0006508">
    <property type="term" value="P:proteolysis"/>
    <property type="evidence" value="ECO:0007669"/>
    <property type="project" value="UniProtKB-KW"/>
</dbReference>
<dbReference type="SUPFAM" id="SSF56519">
    <property type="entry name" value="Penicillin binding protein dimerisation domain"/>
    <property type="match status" value="1"/>
</dbReference>
<dbReference type="GO" id="GO:0009002">
    <property type="term" value="F:serine-type D-Ala-D-Ala carboxypeptidase activity"/>
    <property type="evidence" value="ECO:0007669"/>
    <property type="project" value="InterPro"/>
</dbReference>
<dbReference type="Pfam" id="PF03717">
    <property type="entry name" value="PBP_dimer"/>
    <property type="match status" value="1"/>
</dbReference>
<dbReference type="PANTHER" id="PTHR30627:SF2">
    <property type="entry name" value="PEPTIDOGLYCAN D,D-TRANSPEPTIDASE MRDA"/>
    <property type="match status" value="1"/>
</dbReference>
<dbReference type="GO" id="GO:0009252">
    <property type="term" value="P:peptidoglycan biosynthetic process"/>
    <property type="evidence" value="ECO:0007669"/>
    <property type="project" value="UniProtKB-KW"/>
</dbReference>
<dbReference type="EMBL" id="PEYT01000001">
    <property type="protein sequence ID" value="PIS23454.1"/>
    <property type="molecule type" value="Genomic_DNA"/>
</dbReference>
<feature type="transmembrane region" description="Helical" evidence="13">
    <location>
        <begin position="53"/>
        <end position="75"/>
    </location>
</feature>
<dbReference type="NCBIfam" id="TIGR03423">
    <property type="entry name" value="pbp2_mrdA"/>
    <property type="match status" value="1"/>
</dbReference>
<reference evidence="17" key="1">
    <citation type="submission" date="2017-09" db="EMBL/GenBank/DDBJ databases">
        <title>Depth-based differentiation of microbial function through sediment-hosted aquifers and enrichment of novel symbionts in the deep terrestrial subsurface.</title>
        <authorList>
            <person name="Probst A.J."/>
            <person name="Ladd B."/>
            <person name="Jarett J.K."/>
            <person name="Geller-Mcgrath D.E."/>
            <person name="Sieber C.M.K."/>
            <person name="Emerson J.B."/>
            <person name="Anantharaman K."/>
            <person name="Thomas B.C."/>
            <person name="Malmstrom R."/>
            <person name="Stieglmeier M."/>
            <person name="Klingl A."/>
            <person name="Woyke T."/>
            <person name="Ryan C.M."/>
            <person name="Banfield J.F."/>
        </authorList>
    </citation>
    <scope>NUCLEOTIDE SEQUENCE [LARGE SCALE GENOMIC DNA]</scope>
</reference>
<evidence type="ECO:0000256" key="12">
    <source>
        <dbReference type="ARBA" id="ARBA00023316"/>
    </source>
</evidence>
<evidence type="ECO:0000256" key="8">
    <source>
        <dbReference type="ARBA" id="ARBA00022960"/>
    </source>
</evidence>